<evidence type="ECO:0000256" key="11">
    <source>
        <dbReference type="ARBA" id="ARBA00022927"/>
    </source>
</evidence>
<feature type="repeat" description="TPR" evidence="15">
    <location>
        <begin position="489"/>
        <end position="522"/>
    </location>
</feature>
<feature type="repeat" description="TPR" evidence="15">
    <location>
        <begin position="378"/>
        <end position="411"/>
    </location>
</feature>
<evidence type="ECO:0000256" key="14">
    <source>
        <dbReference type="ARBA" id="ARBA00032505"/>
    </source>
</evidence>
<evidence type="ECO:0000256" key="13">
    <source>
        <dbReference type="ARBA" id="ARBA00023140"/>
    </source>
</evidence>
<evidence type="ECO:0000256" key="7">
    <source>
        <dbReference type="ARBA" id="ARBA00022499"/>
    </source>
</evidence>
<evidence type="ECO:0000256" key="2">
    <source>
        <dbReference type="ARBA" id="ARBA00004496"/>
    </source>
</evidence>
<name>A0AAE0P650_9PEZI</name>
<dbReference type="PANTHER" id="PTHR10130:SF0">
    <property type="entry name" value="GH08708P"/>
    <property type="match status" value="1"/>
</dbReference>
<keyword evidence="8" id="KW-0677">Repeat</keyword>
<evidence type="ECO:0000313" key="17">
    <source>
        <dbReference type="EMBL" id="KAK3393995.1"/>
    </source>
</evidence>
<dbReference type="PANTHER" id="PTHR10130">
    <property type="entry name" value="PEROXISOMAL TARGETING SIGNAL 1 RECEPTOR PEX5"/>
    <property type="match status" value="1"/>
</dbReference>
<proteinExistence type="inferred from homology"/>
<dbReference type="InterPro" id="IPR011990">
    <property type="entry name" value="TPR-like_helical_dom_sf"/>
</dbReference>
<evidence type="ECO:0000256" key="4">
    <source>
        <dbReference type="ARBA" id="ARBA00014710"/>
    </source>
</evidence>
<keyword evidence="12" id="KW-0882">Thioester bond</keyword>
<keyword evidence="6" id="KW-0963">Cytoplasm</keyword>
<dbReference type="AlphaFoldDB" id="A0AAE0P650"/>
<dbReference type="GO" id="GO:0005052">
    <property type="term" value="F:peroxisome matrix targeting signal-1 binding"/>
    <property type="evidence" value="ECO:0007669"/>
    <property type="project" value="TreeGrafter"/>
</dbReference>
<dbReference type="FunFam" id="1.25.40.10:FF:000218">
    <property type="entry name" value="Peroxisomal targeting signal receptor"/>
    <property type="match status" value="1"/>
</dbReference>
<dbReference type="GO" id="GO:0016560">
    <property type="term" value="P:protein import into peroxisome matrix, docking"/>
    <property type="evidence" value="ECO:0007669"/>
    <property type="project" value="TreeGrafter"/>
</dbReference>
<dbReference type="Pfam" id="PF13432">
    <property type="entry name" value="TPR_16"/>
    <property type="match status" value="1"/>
</dbReference>
<gene>
    <name evidence="17" type="ORF">B0H63DRAFT_491651</name>
</gene>
<sequence>MSFMGGGECSTAGNPLSQFTKHTQDDKSLQHDRLAGRGGSGSLGGFRSQSRVGTPQDELVNNFLHQAARLPEMTLEQQPGLHLNGQHLRAQSASPTWSQAPDFLHSPQPAMEAAFNAPPGTQFSSDEFAKFQQMNGPQASSSSRASPMLAQTGRPMMGVGMGGMGIGMGMGMGGMMSRSMYQPMGGMYGAQSQLPLHLQQHQHQQLQQHEQEGKGKGKVVELDDHKWEEQFSQMELHDQHLRVSGDETLAMEPELNKMDEDLMHSETGYGDLESIWRGIQNEKDALKEFDEVEDTFAKFDSSNFGGDGLGDWSLNGRIGADPVIQDYLFEEENLFQDQAAANSTNPFEEGVRIMNEGGNLSLAALAFEAAVQRNPDHVDAWVYLGSAQAQNEKEEAAIRALEHAMKLDPNNVTALMGLAVSYTNEGYDSTAYRTLERWLSVKYPQIIAPQDLSSAAELGFTDRAQLHERVTGLFLDAARLAPDGLHMDPDVQVGLGVLFYGAEEYDKAVDCFQSALQSSELGTSNQRSQIHLLWNRLGATLANSGRSEEAIAAYEKALAIHPNFVRARYNLGVSCINIGCHAEAAGHLLAALDMHKSVEKSGRDKARELLMSGGSGEGGVSQGSGGLGLTDERLEAMTTQNRSTTLYDTLRRVFTQMNRRDLAEKVVVGVDPDMFRGEFDF</sequence>
<dbReference type="SMART" id="SM00028">
    <property type="entry name" value="TPR"/>
    <property type="match status" value="4"/>
</dbReference>
<comment type="caution">
    <text evidence="17">The sequence shown here is derived from an EMBL/GenBank/DDBJ whole genome shotgun (WGS) entry which is preliminary data.</text>
</comment>
<feature type="compositionally biased region" description="Polar residues" evidence="16">
    <location>
        <begin position="11"/>
        <end position="21"/>
    </location>
</feature>
<keyword evidence="10" id="KW-0832">Ubl conjugation</keyword>
<dbReference type="InterPro" id="IPR024111">
    <property type="entry name" value="PEX5/PEX5L"/>
</dbReference>
<keyword evidence="11" id="KW-0653">Protein transport</keyword>
<feature type="region of interest" description="Disordered" evidence="16">
    <location>
        <begin position="1"/>
        <end position="53"/>
    </location>
</feature>
<comment type="subcellular location">
    <subcellularLocation>
        <location evidence="2">Cytoplasm</location>
    </subcellularLocation>
    <subcellularLocation>
        <location evidence="1">Peroxisome</location>
    </subcellularLocation>
</comment>
<evidence type="ECO:0000256" key="1">
    <source>
        <dbReference type="ARBA" id="ARBA00004275"/>
    </source>
</evidence>
<keyword evidence="18" id="KW-1185">Reference proteome</keyword>
<evidence type="ECO:0000313" key="18">
    <source>
        <dbReference type="Proteomes" id="UP001285441"/>
    </source>
</evidence>
<feature type="repeat" description="TPR" evidence="15">
    <location>
        <begin position="531"/>
        <end position="564"/>
    </location>
</feature>
<keyword evidence="7" id="KW-1017">Isopeptide bond</keyword>
<dbReference type="PROSITE" id="PS50005">
    <property type="entry name" value="TPR"/>
    <property type="match status" value="3"/>
</dbReference>
<evidence type="ECO:0000256" key="15">
    <source>
        <dbReference type="PROSITE-ProRule" id="PRU00339"/>
    </source>
</evidence>
<accession>A0AAE0P650</accession>
<evidence type="ECO:0000256" key="12">
    <source>
        <dbReference type="ARBA" id="ARBA00022966"/>
    </source>
</evidence>
<evidence type="ECO:0000256" key="16">
    <source>
        <dbReference type="SAM" id="MobiDB-lite"/>
    </source>
</evidence>
<dbReference type="EMBL" id="JAULSW010000001">
    <property type="protein sequence ID" value="KAK3393995.1"/>
    <property type="molecule type" value="Genomic_DNA"/>
</dbReference>
<organism evidence="17 18">
    <name type="scientific">Podospora didyma</name>
    <dbReference type="NCBI Taxonomy" id="330526"/>
    <lineage>
        <taxon>Eukaryota</taxon>
        <taxon>Fungi</taxon>
        <taxon>Dikarya</taxon>
        <taxon>Ascomycota</taxon>
        <taxon>Pezizomycotina</taxon>
        <taxon>Sordariomycetes</taxon>
        <taxon>Sordariomycetidae</taxon>
        <taxon>Sordariales</taxon>
        <taxon>Podosporaceae</taxon>
        <taxon>Podospora</taxon>
    </lineage>
</organism>
<dbReference type="Gene3D" id="1.25.40.10">
    <property type="entry name" value="Tetratricopeptide repeat domain"/>
    <property type="match status" value="1"/>
</dbReference>
<dbReference type="SUPFAM" id="SSF48452">
    <property type="entry name" value="TPR-like"/>
    <property type="match status" value="1"/>
</dbReference>
<dbReference type="Proteomes" id="UP001285441">
    <property type="component" value="Unassembled WGS sequence"/>
</dbReference>
<evidence type="ECO:0000256" key="3">
    <source>
        <dbReference type="ARBA" id="ARBA00005348"/>
    </source>
</evidence>
<dbReference type="InterPro" id="IPR019734">
    <property type="entry name" value="TPR_rpt"/>
</dbReference>
<protein>
    <recommendedName>
        <fullName evidence="4">Peroxisomal targeting signal receptor</fullName>
    </recommendedName>
    <alternativeName>
        <fullName evidence="14">Peroxin-5</fullName>
    </alternativeName>
</protein>
<comment type="similarity">
    <text evidence="3">Belongs to the peroxisomal targeting signal receptor family.</text>
</comment>
<keyword evidence="13" id="KW-0576">Peroxisome</keyword>
<evidence type="ECO:0000256" key="10">
    <source>
        <dbReference type="ARBA" id="ARBA00022843"/>
    </source>
</evidence>
<keyword evidence="9 15" id="KW-0802">TPR repeat</keyword>
<reference evidence="17" key="1">
    <citation type="journal article" date="2023" name="Mol. Phylogenet. Evol.">
        <title>Genome-scale phylogeny and comparative genomics of the fungal order Sordariales.</title>
        <authorList>
            <person name="Hensen N."/>
            <person name="Bonometti L."/>
            <person name="Westerberg I."/>
            <person name="Brannstrom I.O."/>
            <person name="Guillou S."/>
            <person name="Cros-Aarteil S."/>
            <person name="Calhoun S."/>
            <person name="Haridas S."/>
            <person name="Kuo A."/>
            <person name="Mondo S."/>
            <person name="Pangilinan J."/>
            <person name="Riley R."/>
            <person name="LaButti K."/>
            <person name="Andreopoulos B."/>
            <person name="Lipzen A."/>
            <person name="Chen C."/>
            <person name="Yan M."/>
            <person name="Daum C."/>
            <person name="Ng V."/>
            <person name="Clum A."/>
            <person name="Steindorff A."/>
            <person name="Ohm R.A."/>
            <person name="Martin F."/>
            <person name="Silar P."/>
            <person name="Natvig D.O."/>
            <person name="Lalanne C."/>
            <person name="Gautier V."/>
            <person name="Ament-Velasquez S.L."/>
            <person name="Kruys A."/>
            <person name="Hutchinson M.I."/>
            <person name="Powell A.J."/>
            <person name="Barry K."/>
            <person name="Miller A.N."/>
            <person name="Grigoriev I.V."/>
            <person name="Debuchy R."/>
            <person name="Gladieux P."/>
            <person name="Hiltunen Thoren M."/>
            <person name="Johannesson H."/>
        </authorList>
    </citation>
    <scope>NUCLEOTIDE SEQUENCE</scope>
    <source>
        <strain evidence="17">CBS 232.78</strain>
    </source>
</reference>
<evidence type="ECO:0000256" key="9">
    <source>
        <dbReference type="ARBA" id="ARBA00022803"/>
    </source>
</evidence>
<dbReference type="GO" id="GO:0005829">
    <property type="term" value="C:cytosol"/>
    <property type="evidence" value="ECO:0007669"/>
    <property type="project" value="TreeGrafter"/>
</dbReference>
<dbReference type="Pfam" id="PF00515">
    <property type="entry name" value="TPR_1"/>
    <property type="match status" value="1"/>
</dbReference>
<evidence type="ECO:0000256" key="5">
    <source>
        <dbReference type="ARBA" id="ARBA00022448"/>
    </source>
</evidence>
<keyword evidence="5" id="KW-0813">Transport</keyword>
<evidence type="ECO:0000256" key="8">
    <source>
        <dbReference type="ARBA" id="ARBA00022737"/>
    </source>
</evidence>
<feature type="compositionally biased region" description="Basic and acidic residues" evidence="16">
    <location>
        <begin position="22"/>
        <end position="35"/>
    </location>
</feature>
<reference evidence="17" key="2">
    <citation type="submission" date="2023-06" db="EMBL/GenBank/DDBJ databases">
        <authorList>
            <consortium name="Lawrence Berkeley National Laboratory"/>
            <person name="Haridas S."/>
            <person name="Hensen N."/>
            <person name="Bonometti L."/>
            <person name="Westerberg I."/>
            <person name="Brannstrom I.O."/>
            <person name="Guillou S."/>
            <person name="Cros-Aarteil S."/>
            <person name="Calhoun S."/>
            <person name="Kuo A."/>
            <person name="Mondo S."/>
            <person name="Pangilinan J."/>
            <person name="Riley R."/>
            <person name="LaButti K."/>
            <person name="Andreopoulos B."/>
            <person name="Lipzen A."/>
            <person name="Chen C."/>
            <person name="Yanf M."/>
            <person name="Daum C."/>
            <person name="Ng V."/>
            <person name="Clum A."/>
            <person name="Steindorff A."/>
            <person name="Ohm R."/>
            <person name="Martin F."/>
            <person name="Silar P."/>
            <person name="Natvig D."/>
            <person name="Lalanne C."/>
            <person name="Gautier V."/>
            <person name="Ament-velasquez S.L."/>
            <person name="Kruys A."/>
            <person name="Hutchinson M.I."/>
            <person name="Powell A.J."/>
            <person name="Barry K."/>
            <person name="Miller A.N."/>
            <person name="Grigoriev I.V."/>
            <person name="Debuchy R."/>
            <person name="Gladieux P."/>
            <person name="Thoren M.H."/>
            <person name="Johannesson H."/>
        </authorList>
    </citation>
    <scope>NUCLEOTIDE SEQUENCE</scope>
    <source>
        <strain evidence="17">CBS 232.78</strain>
    </source>
</reference>
<evidence type="ECO:0000256" key="6">
    <source>
        <dbReference type="ARBA" id="ARBA00022490"/>
    </source>
</evidence>
<dbReference type="GO" id="GO:0005778">
    <property type="term" value="C:peroxisomal membrane"/>
    <property type="evidence" value="ECO:0007669"/>
    <property type="project" value="TreeGrafter"/>
</dbReference>